<organism evidence="1 2">
    <name type="scientific">Nocardia farcinica</name>
    <dbReference type="NCBI Taxonomy" id="37329"/>
    <lineage>
        <taxon>Bacteria</taxon>
        <taxon>Bacillati</taxon>
        <taxon>Actinomycetota</taxon>
        <taxon>Actinomycetes</taxon>
        <taxon>Mycobacteriales</taxon>
        <taxon>Nocardiaceae</taxon>
        <taxon>Nocardia</taxon>
    </lineage>
</organism>
<dbReference type="Proteomes" id="UP000057820">
    <property type="component" value="Plasmid 2"/>
</dbReference>
<dbReference type="EMBL" id="LN868939">
    <property type="protein sequence ID" value="CRY84224.1"/>
    <property type="molecule type" value="Genomic_DNA"/>
</dbReference>
<accession>A0A0H5PAC9</accession>
<evidence type="ECO:0000313" key="2">
    <source>
        <dbReference type="Proteomes" id="UP000057820"/>
    </source>
</evidence>
<proteinExistence type="predicted"/>
<dbReference type="RefSeq" id="WP_060594931.1">
    <property type="nucleotide sequence ID" value="NZ_CP031418.1"/>
</dbReference>
<evidence type="ECO:0000313" key="1">
    <source>
        <dbReference type="EMBL" id="CRY84224.1"/>
    </source>
</evidence>
<dbReference type="KEGG" id="nfr:ERS450000_05925"/>
<dbReference type="AlphaFoldDB" id="A0A0H5PAC9"/>
<gene>
    <name evidence="1" type="ORF">ERS450000_05925</name>
</gene>
<name>A0A0H5PAC9_NOCFR</name>
<keyword evidence="1" id="KW-0614">Plasmid</keyword>
<sequence>MNLLDDVVECLTERWHESDDVRSLPEYLGMTAEQFGRWSAGVMSAQELQAWADRRGIRVGEAP</sequence>
<reference evidence="2" key="1">
    <citation type="submission" date="2015-03" db="EMBL/GenBank/DDBJ databases">
        <authorList>
            <consortium name="Pathogen Informatics"/>
        </authorList>
    </citation>
    <scope>NUCLEOTIDE SEQUENCE [LARGE SCALE GENOMIC DNA]</scope>
    <source>
        <strain evidence="2">NCTC11134</strain>
        <plasmid evidence="2">2</plasmid>
    </source>
</reference>
<geneLocation type="plasmid" evidence="1">
    <name>2</name>
</geneLocation>
<protein>
    <submittedName>
        <fullName evidence="1">Uncharacterized protein</fullName>
    </submittedName>
</protein>